<evidence type="ECO:0000313" key="3">
    <source>
        <dbReference type="EMBL" id="MDR7133333.1"/>
    </source>
</evidence>
<evidence type="ECO:0000259" key="2">
    <source>
        <dbReference type="Pfam" id="PF13349"/>
    </source>
</evidence>
<evidence type="ECO:0000313" key="4">
    <source>
        <dbReference type="Proteomes" id="UP001251524"/>
    </source>
</evidence>
<feature type="domain" description="DUF4097" evidence="2">
    <location>
        <begin position="111"/>
        <end position="217"/>
    </location>
</feature>
<comment type="caution">
    <text evidence="3">The sequence shown here is derived from an EMBL/GenBank/DDBJ whole genome shotgun (WGS) entry which is preliminary data.</text>
</comment>
<sequence length="298" mass="31375">MNRPLLLCVALLAAQPAIAATPIDQTRPLDPTGTVEIENLKGRIEVRAWDRPEVKIEGSLGEGAEKLEIEGDRSRLEVRVKYPKEYGMFNRGRGEPTELRLMVPLRASLDVSAVAADVDVQGLAAGELSIDSVSGDVAVAAAPRKADINSVSGDLNLTLNSSDIQAETVSGVIRLRGRINGEVEATSVSGDIEMSTLDTQLRRLEGSTVSGDMRVATALAEAGKISLDTVSGSLRLTLPKSVSANVRGETFSGDLEATGAKIEHAEHGPGASFTHRYGQGSGDISVETFSGSATIIVE</sequence>
<dbReference type="Pfam" id="PF13349">
    <property type="entry name" value="DUF4097"/>
    <property type="match status" value="1"/>
</dbReference>
<feature type="signal peptide" evidence="1">
    <location>
        <begin position="1"/>
        <end position="19"/>
    </location>
</feature>
<accession>A0ABU1W6X2</accession>
<organism evidence="3 4">
    <name type="scientific">Lysobacter niastensis</name>
    <dbReference type="NCBI Taxonomy" id="380629"/>
    <lineage>
        <taxon>Bacteria</taxon>
        <taxon>Pseudomonadati</taxon>
        <taxon>Pseudomonadota</taxon>
        <taxon>Gammaproteobacteria</taxon>
        <taxon>Lysobacterales</taxon>
        <taxon>Lysobacteraceae</taxon>
        <taxon>Lysobacter</taxon>
    </lineage>
</organism>
<evidence type="ECO:0000256" key="1">
    <source>
        <dbReference type="SAM" id="SignalP"/>
    </source>
</evidence>
<feature type="chain" id="PRO_5046039272" evidence="1">
    <location>
        <begin position="20"/>
        <end position="298"/>
    </location>
</feature>
<dbReference type="RefSeq" id="WP_310057884.1">
    <property type="nucleotide sequence ID" value="NZ_JAVDVY010000001.1"/>
</dbReference>
<keyword evidence="1" id="KW-0732">Signal</keyword>
<dbReference type="Proteomes" id="UP001251524">
    <property type="component" value="Unassembled WGS sequence"/>
</dbReference>
<dbReference type="EMBL" id="JAVDVY010000001">
    <property type="protein sequence ID" value="MDR7133333.1"/>
    <property type="molecule type" value="Genomic_DNA"/>
</dbReference>
<keyword evidence="4" id="KW-1185">Reference proteome</keyword>
<name>A0ABU1W6X2_9GAMM</name>
<reference evidence="3 4" key="1">
    <citation type="submission" date="2023-07" db="EMBL/GenBank/DDBJ databases">
        <title>Sorghum-associated microbial communities from plants grown in Nebraska, USA.</title>
        <authorList>
            <person name="Schachtman D."/>
        </authorList>
    </citation>
    <scope>NUCLEOTIDE SEQUENCE [LARGE SCALE GENOMIC DNA]</scope>
    <source>
        <strain evidence="3 4">BE198</strain>
    </source>
</reference>
<dbReference type="InterPro" id="IPR025164">
    <property type="entry name" value="Toastrack_DUF4097"/>
</dbReference>
<gene>
    <name evidence="3" type="ORF">J2X06_000517</name>
</gene>
<protein>
    <submittedName>
        <fullName evidence="3">DUF4097 and DUF4098 domain-containing protein YvlB</fullName>
    </submittedName>
</protein>
<proteinExistence type="predicted"/>